<dbReference type="SUPFAM" id="SSF53822">
    <property type="entry name" value="Periplasmic binding protein-like I"/>
    <property type="match status" value="1"/>
</dbReference>
<evidence type="ECO:0000313" key="5">
    <source>
        <dbReference type="EMBL" id="MDR7095342.1"/>
    </source>
</evidence>
<dbReference type="InterPro" id="IPR051010">
    <property type="entry name" value="BCAA_transport"/>
</dbReference>
<evidence type="ECO:0000259" key="4">
    <source>
        <dbReference type="Pfam" id="PF13458"/>
    </source>
</evidence>
<reference evidence="5 6" key="1">
    <citation type="submission" date="2023-07" db="EMBL/GenBank/DDBJ databases">
        <title>Sorghum-associated microbial communities from plants grown in Nebraska, USA.</title>
        <authorList>
            <person name="Schachtman D."/>
        </authorList>
    </citation>
    <scope>NUCLEOTIDE SEQUENCE [LARGE SCALE GENOMIC DNA]</scope>
    <source>
        <strain evidence="5 6">BE240</strain>
    </source>
</reference>
<organism evidence="5 6">
    <name type="scientific">Hydrogenophaga laconesensis</name>
    <dbReference type="NCBI Taxonomy" id="1805971"/>
    <lineage>
        <taxon>Bacteria</taxon>
        <taxon>Pseudomonadati</taxon>
        <taxon>Pseudomonadota</taxon>
        <taxon>Betaproteobacteria</taxon>
        <taxon>Burkholderiales</taxon>
        <taxon>Comamonadaceae</taxon>
        <taxon>Hydrogenophaga</taxon>
    </lineage>
</organism>
<feature type="domain" description="Leucine-binding protein" evidence="4">
    <location>
        <begin position="30"/>
        <end position="372"/>
    </location>
</feature>
<evidence type="ECO:0000256" key="1">
    <source>
        <dbReference type="ARBA" id="ARBA00010062"/>
    </source>
</evidence>
<proteinExistence type="inferred from homology"/>
<dbReference type="RefSeq" id="WP_204734277.1">
    <property type="nucleotide sequence ID" value="NZ_JAVDWE010000008.1"/>
</dbReference>
<gene>
    <name evidence="5" type="ORF">J2X09_003090</name>
</gene>
<accession>A0ABU1VCY1</accession>
<feature type="chain" id="PRO_5046510608" evidence="3">
    <location>
        <begin position="28"/>
        <end position="416"/>
    </location>
</feature>
<comment type="similarity">
    <text evidence="1">Belongs to the leucine-binding protein family.</text>
</comment>
<dbReference type="InterPro" id="IPR028081">
    <property type="entry name" value="Leu-bd"/>
</dbReference>
<dbReference type="InterPro" id="IPR028082">
    <property type="entry name" value="Peripla_BP_I"/>
</dbReference>
<dbReference type="PANTHER" id="PTHR30483">
    <property type="entry name" value="LEUCINE-SPECIFIC-BINDING PROTEIN"/>
    <property type="match status" value="1"/>
</dbReference>
<keyword evidence="2 3" id="KW-0732">Signal</keyword>
<evidence type="ECO:0000256" key="2">
    <source>
        <dbReference type="ARBA" id="ARBA00022729"/>
    </source>
</evidence>
<dbReference type="PANTHER" id="PTHR30483:SF6">
    <property type="entry name" value="PERIPLASMIC BINDING PROTEIN OF ABC TRANSPORTER FOR NATURAL AMINO ACIDS"/>
    <property type="match status" value="1"/>
</dbReference>
<comment type="caution">
    <text evidence="5">The sequence shown here is derived from an EMBL/GenBank/DDBJ whole genome shotgun (WGS) entry which is preliminary data.</text>
</comment>
<keyword evidence="6" id="KW-1185">Reference proteome</keyword>
<dbReference type="Proteomes" id="UP001265550">
    <property type="component" value="Unassembled WGS sequence"/>
</dbReference>
<evidence type="ECO:0000313" key="6">
    <source>
        <dbReference type="Proteomes" id="UP001265550"/>
    </source>
</evidence>
<feature type="signal peptide" evidence="3">
    <location>
        <begin position="1"/>
        <end position="27"/>
    </location>
</feature>
<dbReference type="EMBL" id="JAVDWE010000008">
    <property type="protein sequence ID" value="MDR7095342.1"/>
    <property type="molecule type" value="Genomic_DNA"/>
</dbReference>
<evidence type="ECO:0000256" key="3">
    <source>
        <dbReference type="SAM" id="SignalP"/>
    </source>
</evidence>
<dbReference type="Pfam" id="PF13458">
    <property type="entry name" value="Peripla_BP_6"/>
    <property type="match status" value="1"/>
</dbReference>
<protein>
    <submittedName>
        <fullName evidence="5">Branched-chain amino acid transport system substrate-binding protein</fullName>
    </submittedName>
</protein>
<dbReference type="Gene3D" id="3.40.50.2300">
    <property type="match status" value="2"/>
</dbReference>
<dbReference type="CDD" id="cd06332">
    <property type="entry name" value="PBP1_aromatic_compounds-like"/>
    <property type="match status" value="1"/>
</dbReference>
<name>A0ABU1VCY1_9BURK</name>
<sequence>MNLTSLTTITPIAMAAALTAFASGAQAQDTIKIGALATLEGAFTVMGQDGMRGVELALKERNHMVAGKKIELVKGSSSGRPDSAVSAARKLVEQDKVQILVGPLSGSEGIAVKDYAKNHPGVTFVNGTSAAQETTLRNQAPNFFRFSMDGAQWMAGLGSHAFAKGYKSVVVVAEDYAFPYSQVQGFMVEYCKAGGKVLDKQWVPLGTKDYSSVIAKLPTNIDAIFVALGGADAVNFLTQYEQTGGNKPLIGGTTTVDQTVLGYKGKARDSLVGTPSAGPIADTAPDESWKKFVADYRAAFKDGFATPSSFAQGYYVNTKAALDALDAVKGDLSNNHEALRKTLSTMTLKSPTGDIKLDGNRNAIANNYLTEVAKAPDGSLYNKLVRVVPNVSQTLGLSQAEFDKMGLGSRTNPECK</sequence>